<dbReference type="InterPro" id="IPR035919">
    <property type="entry name" value="EAL_sf"/>
</dbReference>
<dbReference type="CDD" id="cd01949">
    <property type="entry name" value="GGDEF"/>
    <property type="match status" value="1"/>
</dbReference>
<dbReference type="InterPro" id="IPR000014">
    <property type="entry name" value="PAS"/>
</dbReference>
<evidence type="ECO:0000313" key="5">
    <source>
        <dbReference type="EMBL" id="MBD7959159.1"/>
    </source>
</evidence>
<evidence type="ECO:0000259" key="2">
    <source>
        <dbReference type="PROSITE" id="PS50112"/>
    </source>
</evidence>
<dbReference type="InterPro" id="IPR013656">
    <property type="entry name" value="PAS_4"/>
</dbReference>
<accession>A0ABR8S7T5</accession>
<dbReference type="Gene3D" id="3.20.20.450">
    <property type="entry name" value="EAL domain"/>
    <property type="match status" value="1"/>
</dbReference>
<dbReference type="InterPro" id="IPR029787">
    <property type="entry name" value="Nucleotide_cyclase"/>
</dbReference>
<dbReference type="SUPFAM" id="SSF55785">
    <property type="entry name" value="PYP-like sensor domain (PAS domain)"/>
    <property type="match status" value="1"/>
</dbReference>
<dbReference type="SUPFAM" id="SSF55073">
    <property type="entry name" value="Nucleotide cyclase"/>
    <property type="match status" value="1"/>
</dbReference>
<dbReference type="PANTHER" id="PTHR44757">
    <property type="entry name" value="DIGUANYLATE CYCLASE DGCP"/>
    <property type="match status" value="1"/>
</dbReference>
<dbReference type="SMART" id="SM00267">
    <property type="entry name" value="GGDEF"/>
    <property type="match status" value="1"/>
</dbReference>
<dbReference type="Pfam" id="PF08448">
    <property type="entry name" value="PAS_4"/>
    <property type="match status" value="1"/>
</dbReference>
<dbReference type="Pfam" id="PF00990">
    <property type="entry name" value="GGDEF"/>
    <property type="match status" value="1"/>
</dbReference>
<dbReference type="InterPro" id="IPR052155">
    <property type="entry name" value="Biofilm_reg_signaling"/>
</dbReference>
<evidence type="ECO:0000313" key="6">
    <source>
        <dbReference type="Proteomes" id="UP000634919"/>
    </source>
</evidence>
<evidence type="ECO:0000259" key="4">
    <source>
        <dbReference type="PROSITE" id="PS50887"/>
    </source>
</evidence>
<dbReference type="PROSITE" id="PS50883">
    <property type="entry name" value="EAL"/>
    <property type="match status" value="1"/>
</dbReference>
<evidence type="ECO:0000256" key="1">
    <source>
        <dbReference type="SAM" id="MobiDB-lite"/>
    </source>
</evidence>
<dbReference type="InterPro" id="IPR043128">
    <property type="entry name" value="Rev_trsase/Diguanyl_cyclase"/>
</dbReference>
<reference evidence="5 6" key="1">
    <citation type="submission" date="2020-08" db="EMBL/GenBank/DDBJ databases">
        <title>A Genomic Blueprint of the Chicken Gut Microbiome.</title>
        <authorList>
            <person name="Gilroy R."/>
            <person name="Ravi A."/>
            <person name="Getino M."/>
            <person name="Pursley I."/>
            <person name="Horton D.L."/>
            <person name="Alikhan N.-F."/>
            <person name="Baker D."/>
            <person name="Gharbi K."/>
            <person name="Hall N."/>
            <person name="Watson M."/>
            <person name="Adriaenssens E.M."/>
            <person name="Foster-Nyarko E."/>
            <person name="Jarju S."/>
            <person name="Secka A."/>
            <person name="Antonio M."/>
            <person name="Oren A."/>
            <person name="Chaudhuri R."/>
            <person name="La Ragione R.M."/>
            <person name="Hildebrand F."/>
            <person name="Pallen M.J."/>
        </authorList>
    </citation>
    <scope>NUCLEOTIDE SEQUENCE [LARGE SCALE GENOMIC DNA]</scope>
    <source>
        <strain evidence="5 6">Sa2CVA6</strain>
    </source>
</reference>
<feature type="domain" description="GGDEF" evidence="4">
    <location>
        <begin position="389"/>
        <end position="523"/>
    </location>
</feature>
<dbReference type="PANTHER" id="PTHR44757:SF4">
    <property type="entry name" value="DIGUANYLATE CYCLASE DGCE-RELATED"/>
    <property type="match status" value="1"/>
</dbReference>
<dbReference type="SMART" id="SM00091">
    <property type="entry name" value="PAS"/>
    <property type="match status" value="1"/>
</dbReference>
<organism evidence="5 6">
    <name type="scientific">Comamonas avium</name>
    <dbReference type="NCBI Taxonomy" id="2762231"/>
    <lineage>
        <taxon>Bacteria</taxon>
        <taxon>Pseudomonadati</taxon>
        <taxon>Pseudomonadota</taxon>
        <taxon>Betaproteobacteria</taxon>
        <taxon>Burkholderiales</taxon>
        <taxon>Comamonadaceae</taxon>
        <taxon>Comamonas</taxon>
    </lineage>
</organism>
<dbReference type="CDD" id="cd01948">
    <property type="entry name" value="EAL"/>
    <property type="match status" value="1"/>
</dbReference>
<dbReference type="PROSITE" id="PS50887">
    <property type="entry name" value="GGDEF"/>
    <property type="match status" value="1"/>
</dbReference>
<dbReference type="PROSITE" id="PS50112">
    <property type="entry name" value="PAS"/>
    <property type="match status" value="1"/>
</dbReference>
<dbReference type="Proteomes" id="UP000634919">
    <property type="component" value="Unassembled WGS sequence"/>
</dbReference>
<dbReference type="SMART" id="SM00052">
    <property type="entry name" value="EAL"/>
    <property type="match status" value="1"/>
</dbReference>
<comment type="caution">
    <text evidence="5">The sequence shown here is derived from an EMBL/GenBank/DDBJ whole genome shotgun (WGS) entry which is preliminary data.</text>
</comment>
<dbReference type="SUPFAM" id="SSF141868">
    <property type="entry name" value="EAL domain-like"/>
    <property type="match status" value="1"/>
</dbReference>
<gene>
    <name evidence="5" type="ORF">H9646_01570</name>
</gene>
<dbReference type="InterPro" id="IPR035965">
    <property type="entry name" value="PAS-like_dom_sf"/>
</dbReference>
<dbReference type="Gene3D" id="3.30.70.270">
    <property type="match status" value="1"/>
</dbReference>
<dbReference type="EMBL" id="JACSQK010000001">
    <property type="protein sequence ID" value="MBD7959159.1"/>
    <property type="molecule type" value="Genomic_DNA"/>
</dbReference>
<dbReference type="Pfam" id="PF00563">
    <property type="entry name" value="EAL"/>
    <property type="match status" value="1"/>
</dbReference>
<dbReference type="InterPro" id="IPR001633">
    <property type="entry name" value="EAL_dom"/>
</dbReference>
<feature type="domain" description="PAS" evidence="2">
    <location>
        <begin position="241"/>
        <end position="303"/>
    </location>
</feature>
<feature type="domain" description="EAL" evidence="3">
    <location>
        <begin position="534"/>
        <end position="792"/>
    </location>
</feature>
<dbReference type="Gene3D" id="3.30.450.20">
    <property type="entry name" value="PAS domain"/>
    <property type="match status" value="1"/>
</dbReference>
<keyword evidence="6" id="KW-1185">Reference proteome</keyword>
<sequence length="811" mass="90714">MSNRLLTSKHYKWRRWLFISAVAVQLLVASASIVLMSSVRVVVSGESLWSKGLYVAFSNLHQYADSGAAQDYISFQEALSIPLGVGKAREALDAGQQDTHAMREGLLQGENHPADIDSLLRVLPWFWNMKILQPTIALWRQGDAHVQSIRELGEQIFIRRSSDKPVSPREIAAWHQQIAAIDSTVMPLAKQFSASLGENSRSLGNMLLLVNLLTALVLSILYWLSVQRAIAESIKANSELEVERLRSNVTLAALGDGVLTLDTQQRIRYANPAVSRLLDMPLGRLLGRSVIEVLPFSAEMLQPPGIHQHRDESVHWLTRAEQDSVAVRVSITSLEQDDVHSGSVMVLHDVSQEQNYMRMLAWQQSHDLLTGLDNRAAFEKYLLQAVGKYQASLLHLNLDHFKMINASYGHAAGDEILRQVCQQLRLALRESDVMARVGGDEFAVLLNHCQPHAAMQTAERLRKSVHELNVQWRQHNLHTGVSIGVVHIDPSQNNDPQNLLGMADSACKHAKDSGRNRITVYNPYNRVFQRYQGDMDWVQRLRTSLEEDKFTLYAQTVYPLTPQGKGMDGIHFEVLLRLFDKPGQPLSPAEFIPVAERYDLMTLIDRWVVRNTLKLLKMHLAQGANISTCSINLSGTSLGDSELLEFIRHNILSQGVAAEKLCFEITETSAIASMDSATSMINELRQLGCRFSLDDFGSGMASFKYLQQLPVDYLKIDGSFVRDMLKNPNNFAMVEVINHIGHVMGKQTVAEFVGDQATFEALQAMGIDYAQGYYIAPPVLLDAAFFTQASRPPPQLRPARKNSTPAGIPRT</sequence>
<dbReference type="RefSeq" id="WP_191721570.1">
    <property type="nucleotide sequence ID" value="NZ_JACSQK010000001.1"/>
</dbReference>
<dbReference type="NCBIfam" id="TIGR00254">
    <property type="entry name" value="GGDEF"/>
    <property type="match status" value="1"/>
</dbReference>
<name>A0ABR8S7T5_9BURK</name>
<evidence type="ECO:0000259" key="3">
    <source>
        <dbReference type="PROSITE" id="PS50883"/>
    </source>
</evidence>
<dbReference type="InterPro" id="IPR000160">
    <property type="entry name" value="GGDEF_dom"/>
</dbReference>
<dbReference type="CDD" id="cd00130">
    <property type="entry name" value="PAS"/>
    <property type="match status" value="1"/>
</dbReference>
<protein>
    <submittedName>
        <fullName evidence="5">EAL domain-containing protein</fullName>
    </submittedName>
</protein>
<feature type="region of interest" description="Disordered" evidence="1">
    <location>
        <begin position="791"/>
        <end position="811"/>
    </location>
</feature>
<proteinExistence type="predicted"/>